<keyword evidence="1" id="KW-0677">Repeat</keyword>
<evidence type="ECO:0000259" key="2">
    <source>
        <dbReference type="PROSITE" id="PS50837"/>
    </source>
</evidence>
<dbReference type="InterPro" id="IPR007111">
    <property type="entry name" value="NACHT_NTPase"/>
</dbReference>
<dbReference type="PANTHER" id="PTHR10039:SF16">
    <property type="entry name" value="GPI INOSITOL-DEACYLASE"/>
    <property type="match status" value="1"/>
</dbReference>
<dbReference type="InterPro" id="IPR056884">
    <property type="entry name" value="NPHP3-like_N"/>
</dbReference>
<accession>A0ABR3G5M4</accession>
<dbReference type="PANTHER" id="PTHR10039">
    <property type="entry name" value="AMELOGENIN"/>
    <property type="match status" value="1"/>
</dbReference>
<organism evidence="3 4">
    <name type="scientific">Discina gigas</name>
    <dbReference type="NCBI Taxonomy" id="1032678"/>
    <lineage>
        <taxon>Eukaryota</taxon>
        <taxon>Fungi</taxon>
        <taxon>Dikarya</taxon>
        <taxon>Ascomycota</taxon>
        <taxon>Pezizomycotina</taxon>
        <taxon>Pezizomycetes</taxon>
        <taxon>Pezizales</taxon>
        <taxon>Discinaceae</taxon>
        <taxon>Discina</taxon>
    </lineage>
</organism>
<sequence length="472" mass="52911">MAELLGISSGIAGLLALSGAILSKGYTYISSVRGAPEELRFLLNETAALNIVLSQLSQLAANAGAKNSGNNGVFSTLSSLSSSGVIDQCTVLLEAVARSIKSCEQLKGEELNNFKKKLIFPFREREVKETLRRLGSLRETFTAAISVDTMWVFSTVLYIWPVVDCDRRVTVQRVEKRVGDIINDLKDEKRRRISTDNTALAARLLIEKENSGQERRKIFNWLTTFDHEVNHRLASILKQEGTGQWLLDGDLFKNWLYGDDTFLWLHGIAGAGKTVLASTVINETARYCKESSQTLDLGYAFFYCDFNNSASLDATIMFGSLVAQLAAQRNEVPNVIRDLYERKHDQSRGVAGMLYLEDLAPLLPMVANEFDRTYVIIDGLDECPNRRCLLNALVKLDANNPKLHLLFTSRREIDIERAFKQKKSLGIQNAVVAFDVELHVRSEIEKRHRFKRLPELCKARAVQSLVKGAEGM</sequence>
<dbReference type="EMBL" id="JBBBZM010000297">
    <property type="protein sequence ID" value="KAL0631118.1"/>
    <property type="molecule type" value="Genomic_DNA"/>
</dbReference>
<evidence type="ECO:0000313" key="3">
    <source>
        <dbReference type="EMBL" id="KAL0631118.1"/>
    </source>
</evidence>
<dbReference type="PROSITE" id="PS50837">
    <property type="entry name" value="NACHT"/>
    <property type="match status" value="1"/>
</dbReference>
<protein>
    <recommendedName>
        <fullName evidence="2">NACHT domain-containing protein</fullName>
    </recommendedName>
</protein>
<dbReference type="Pfam" id="PF24883">
    <property type="entry name" value="NPHP3_N"/>
    <property type="match status" value="1"/>
</dbReference>
<name>A0ABR3G5M4_9PEZI</name>
<reference evidence="3 4" key="1">
    <citation type="submission" date="2024-02" db="EMBL/GenBank/DDBJ databases">
        <title>Discinaceae phylogenomics.</title>
        <authorList>
            <person name="Dirks A.C."/>
            <person name="James T.Y."/>
        </authorList>
    </citation>
    <scope>NUCLEOTIDE SEQUENCE [LARGE SCALE GENOMIC DNA]</scope>
    <source>
        <strain evidence="3 4">ACD0624</strain>
    </source>
</reference>
<gene>
    <name evidence="3" type="ORF">Q9L58_010022</name>
</gene>
<dbReference type="Gene3D" id="3.40.50.300">
    <property type="entry name" value="P-loop containing nucleotide triphosphate hydrolases"/>
    <property type="match status" value="1"/>
</dbReference>
<feature type="domain" description="NACHT" evidence="2">
    <location>
        <begin position="261"/>
        <end position="410"/>
    </location>
</feature>
<dbReference type="SUPFAM" id="SSF52540">
    <property type="entry name" value="P-loop containing nucleoside triphosphate hydrolases"/>
    <property type="match status" value="1"/>
</dbReference>
<evidence type="ECO:0000313" key="4">
    <source>
        <dbReference type="Proteomes" id="UP001447188"/>
    </source>
</evidence>
<comment type="caution">
    <text evidence="3">The sequence shown here is derived from an EMBL/GenBank/DDBJ whole genome shotgun (WGS) entry which is preliminary data.</text>
</comment>
<proteinExistence type="predicted"/>
<keyword evidence="4" id="KW-1185">Reference proteome</keyword>
<dbReference type="InterPro" id="IPR027417">
    <property type="entry name" value="P-loop_NTPase"/>
</dbReference>
<evidence type="ECO:0000256" key="1">
    <source>
        <dbReference type="ARBA" id="ARBA00022737"/>
    </source>
</evidence>
<dbReference type="Proteomes" id="UP001447188">
    <property type="component" value="Unassembled WGS sequence"/>
</dbReference>